<dbReference type="GO" id="GO:0016020">
    <property type="term" value="C:membrane"/>
    <property type="evidence" value="ECO:0000318"/>
    <property type="project" value="GO_Central"/>
</dbReference>
<evidence type="ECO:0000256" key="2">
    <source>
        <dbReference type="ARBA" id="ARBA00022692"/>
    </source>
</evidence>
<comment type="subcellular location">
    <subcellularLocation>
        <location evidence="1">Membrane</location>
        <topology evidence="1">Multi-pass membrane protein</topology>
    </subcellularLocation>
</comment>
<dbReference type="OMA" id="VYAQMIF"/>
<accession>B8BRI6</accession>
<evidence type="ECO:0000259" key="6">
    <source>
        <dbReference type="Pfam" id="PF00892"/>
    </source>
</evidence>
<proteinExistence type="predicted"/>
<dbReference type="SUPFAM" id="SSF103481">
    <property type="entry name" value="Multidrug resistance efflux transporter EmrE"/>
    <property type="match status" value="2"/>
</dbReference>
<evidence type="ECO:0000313" key="8">
    <source>
        <dbReference type="Proteomes" id="UP000001449"/>
    </source>
</evidence>
<dbReference type="GeneID" id="7453397"/>
<dbReference type="InterPro" id="IPR000620">
    <property type="entry name" value="EamA_dom"/>
</dbReference>
<dbReference type="InParanoid" id="B8BRI6"/>
<feature type="transmembrane region" description="Helical" evidence="5">
    <location>
        <begin position="210"/>
        <end position="227"/>
    </location>
</feature>
<keyword evidence="3 5" id="KW-1133">Transmembrane helix</keyword>
<sequence>MPTRNQYTDIDEKNDIRVDEPSQFQCQQHEHDRTKQGIFLLFISAFLFSLMGLCLQFTGRMGIPSTEMVFIRATFQGTFVVLGMIICRVDDDSMKIPMSKSAEDNLRNNRDFVYEEKKDEEEDIMYQTDNDNDDGNTKLTSNNNQSSYTTFPTYTISSHHSLLPPRIIQRPFGNTTSIRNIVLLRGVIGGFGFLNYYYTLSTLPLGDATTLLSLYPIVTIFLAWFVLGEPIKIPQVTAAMFSAVGACLICRPSFLFHDDHDVNDATTTTSRPPTLGYITALLGSLCASCVIVLIRKAGNVGAHTLQLLFSWAVFGILFSLIVGIVLGSYSEQQRWIVPPREETLPILGVCVAGSIAHFLLNYAARLAPATVGALVRSSDIGWAYMLQVIVLDEKPRNETWLGVLFICSSLILVVLARSDNPQRNEGGSNNNDETRRSVLGDIEEVRINGD</sequence>
<dbReference type="Proteomes" id="UP000001449">
    <property type="component" value="Chromosome 1"/>
</dbReference>
<dbReference type="PANTHER" id="PTHR22911">
    <property type="entry name" value="ACYL-MALONYL CONDENSING ENZYME-RELATED"/>
    <property type="match status" value="1"/>
</dbReference>
<feature type="transmembrane region" description="Helical" evidence="5">
    <location>
        <begin position="274"/>
        <end position="294"/>
    </location>
</feature>
<dbReference type="KEGG" id="tps:THAPSDRAFT_20927"/>
<reference evidence="7 8" key="2">
    <citation type="journal article" date="2008" name="Nature">
        <title>The Phaeodactylum genome reveals the evolutionary history of diatom genomes.</title>
        <authorList>
            <person name="Bowler C."/>
            <person name="Allen A.E."/>
            <person name="Badger J.H."/>
            <person name="Grimwood J."/>
            <person name="Jabbari K."/>
            <person name="Kuo A."/>
            <person name="Maheswari U."/>
            <person name="Martens C."/>
            <person name="Maumus F."/>
            <person name="Otillar R.P."/>
            <person name="Rayko E."/>
            <person name="Salamov A."/>
            <person name="Vandepoele K."/>
            <person name="Beszteri B."/>
            <person name="Gruber A."/>
            <person name="Heijde M."/>
            <person name="Katinka M."/>
            <person name="Mock T."/>
            <person name="Valentin K."/>
            <person name="Verret F."/>
            <person name="Berges J.A."/>
            <person name="Brownlee C."/>
            <person name="Cadoret J.P."/>
            <person name="Chiovitti A."/>
            <person name="Choi C.J."/>
            <person name="Coesel S."/>
            <person name="De Martino A."/>
            <person name="Detter J.C."/>
            <person name="Durkin C."/>
            <person name="Falciatore A."/>
            <person name="Fournet J."/>
            <person name="Haruta M."/>
            <person name="Huysman M.J."/>
            <person name="Jenkins B.D."/>
            <person name="Jiroutova K."/>
            <person name="Jorgensen R.E."/>
            <person name="Joubert Y."/>
            <person name="Kaplan A."/>
            <person name="Kroger N."/>
            <person name="Kroth P.G."/>
            <person name="La Roche J."/>
            <person name="Lindquist E."/>
            <person name="Lommer M."/>
            <person name="Martin-Jezequel V."/>
            <person name="Lopez P.J."/>
            <person name="Lucas S."/>
            <person name="Mangogna M."/>
            <person name="McGinnis K."/>
            <person name="Medlin L.K."/>
            <person name="Montsant A."/>
            <person name="Oudot-Le Secq M.P."/>
            <person name="Napoli C."/>
            <person name="Obornik M."/>
            <person name="Parker M.S."/>
            <person name="Petit J.L."/>
            <person name="Porcel B.M."/>
            <person name="Poulsen N."/>
            <person name="Robison M."/>
            <person name="Rychlewski L."/>
            <person name="Rynearson T.A."/>
            <person name="Schmutz J."/>
            <person name="Shapiro H."/>
            <person name="Siaut M."/>
            <person name="Stanley M."/>
            <person name="Sussman M.R."/>
            <person name="Taylor A.R."/>
            <person name="Vardi A."/>
            <person name="von Dassow P."/>
            <person name="Vyverman W."/>
            <person name="Willis A."/>
            <person name="Wyrwicz L.S."/>
            <person name="Rokhsar D.S."/>
            <person name="Weissenbach J."/>
            <person name="Armbrust E.V."/>
            <person name="Green B.R."/>
            <person name="Van de Peer Y."/>
            <person name="Grigoriev I.V."/>
        </authorList>
    </citation>
    <scope>NUCLEOTIDE SEQUENCE [LARGE SCALE GENOMIC DNA]</scope>
    <source>
        <strain evidence="7 8">CCMP1335</strain>
    </source>
</reference>
<feature type="transmembrane region" description="Helical" evidence="5">
    <location>
        <begin position="346"/>
        <end position="364"/>
    </location>
</feature>
<evidence type="ECO:0000256" key="3">
    <source>
        <dbReference type="ARBA" id="ARBA00022989"/>
    </source>
</evidence>
<evidence type="ECO:0000256" key="5">
    <source>
        <dbReference type="SAM" id="Phobius"/>
    </source>
</evidence>
<keyword evidence="4 5" id="KW-0472">Membrane</keyword>
<feature type="transmembrane region" description="Helical" evidence="5">
    <location>
        <begin position="38"/>
        <end position="58"/>
    </location>
</feature>
<feature type="domain" description="EamA" evidence="6">
    <location>
        <begin position="174"/>
        <end position="249"/>
    </location>
</feature>
<evidence type="ECO:0000256" key="4">
    <source>
        <dbReference type="ARBA" id="ARBA00023136"/>
    </source>
</evidence>
<evidence type="ECO:0000256" key="1">
    <source>
        <dbReference type="ARBA" id="ARBA00004141"/>
    </source>
</evidence>
<feature type="transmembrane region" description="Helical" evidence="5">
    <location>
        <begin position="180"/>
        <end position="198"/>
    </location>
</feature>
<keyword evidence="2 5" id="KW-0812">Transmembrane</keyword>
<protein>
    <recommendedName>
        <fullName evidence="6">EamA domain-containing protein</fullName>
    </recommendedName>
</protein>
<dbReference type="PaxDb" id="35128-Thaps20927"/>
<evidence type="ECO:0000313" key="7">
    <source>
        <dbReference type="EMBL" id="EED95963.1"/>
    </source>
</evidence>
<keyword evidence="8" id="KW-1185">Reference proteome</keyword>
<dbReference type="RefSeq" id="XP_002286322.1">
    <property type="nucleotide sequence ID" value="XM_002286286.1"/>
</dbReference>
<reference evidence="7 8" key="1">
    <citation type="journal article" date="2004" name="Science">
        <title>The genome of the diatom Thalassiosira pseudonana: ecology, evolution, and metabolism.</title>
        <authorList>
            <person name="Armbrust E.V."/>
            <person name="Berges J.A."/>
            <person name="Bowler C."/>
            <person name="Green B.R."/>
            <person name="Martinez D."/>
            <person name="Putnam N.H."/>
            <person name="Zhou S."/>
            <person name="Allen A.E."/>
            <person name="Apt K.E."/>
            <person name="Bechner M."/>
            <person name="Brzezinski M.A."/>
            <person name="Chaal B.K."/>
            <person name="Chiovitti A."/>
            <person name="Davis A.K."/>
            <person name="Demarest M.S."/>
            <person name="Detter J.C."/>
            <person name="Glavina T."/>
            <person name="Goodstein D."/>
            <person name="Hadi M.Z."/>
            <person name="Hellsten U."/>
            <person name="Hildebrand M."/>
            <person name="Jenkins B.D."/>
            <person name="Jurka J."/>
            <person name="Kapitonov V.V."/>
            <person name="Kroger N."/>
            <person name="Lau W.W."/>
            <person name="Lane T.W."/>
            <person name="Larimer F.W."/>
            <person name="Lippmeier J.C."/>
            <person name="Lucas S."/>
            <person name="Medina M."/>
            <person name="Montsant A."/>
            <person name="Obornik M."/>
            <person name="Parker M.S."/>
            <person name="Palenik B."/>
            <person name="Pazour G.J."/>
            <person name="Richardson P.M."/>
            <person name="Rynearson T.A."/>
            <person name="Saito M.A."/>
            <person name="Schwartz D.C."/>
            <person name="Thamatrakoln K."/>
            <person name="Valentin K."/>
            <person name="Vardi A."/>
            <person name="Wilkerson F.P."/>
            <person name="Rokhsar D.S."/>
        </authorList>
    </citation>
    <scope>NUCLEOTIDE SEQUENCE [LARGE SCALE GENOMIC DNA]</scope>
    <source>
        <strain evidence="7 8">CCMP1335</strain>
    </source>
</reference>
<dbReference type="PANTHER" id="PTHR22911:SF6">
    <property type="entry name" value="SOLUTE CARRIER FAMILY 35 MEMBER G1"/>
    <property type="match status" value="1"/>
</dbReference>
<dbReference type="EMBL" id="CM000638">
    <property type="protein sequence ID" value="EED95963.1"/>
    <property type="molecule type" value="Genomic_DNA"/>
</dbReference>
<feature type="transmembrane region" description="Helical" evidence="5">
    <location>
        <begin position="236"/>
        <end position="254"/>
    </location>
</feature>
<gene>
    <name evidence="7" type="ORF">THAPSDRAFT_20927</name>
</gene>
<dbReference type="AlphaFoldDB" id="B8BRI6"/>
<dbReference type="eggNOG" id="KOG4510">
    <property type="taxonomic scope" value="Eukaryota"/>
</dbReference>
<feature type="transmembrane region" description="Helical" evidence="5">
    <location>
        <begin position="306"/>
        <end position="326"/>
    </location>
</feature>
<dbReference type="Gene3D" id="1.10.3730.20">
    <property type="match status" value="1"/>
</dbReference>
<feature type="domain" description="EamA" evidence="6">
    <location>
        <begin position="275"/>
        <end position="414"/>
    </location>
</feature>
<organism evidence="7 8">
    <name type="scientific">Thalassiosira pseudonana</name>
    <name type="common">Marine diatom</name>
    <name type="synonym">Cyclotella nana</name>
    <dbReference type="NCBI Taxonomy" id="35128"/>
    <lineage>
        <taxon>Eukaryota</taxon>
        <taxon>Sar</taxon>
        <taxon>Stramenopiles</taxon>
        <taxon>Ochrophyta</taxon>
        <taxon>Bacillariophyta</taxon>
        <taxon>Coscinodiscophyceae</taxon>
        <taxon>Thalassiosirophycidae</taxon>
        <taxon>Thalassiosirales</taxon>
        <taxon>Thalassiosiraceae</taxon>
        <taxon>Thalassiosira</taxon>
    </lineage>
</organism>
<dbReference type="HOGENOM" id="CLU_609059_0_0_1"/>
<dbReference type="Pfam" id="PF00892">
    <property type="entry name" value="EamA"/>
    <property type="match status" value="2"/>
</dbReference>
<feature type="transmembrane region" description="Helical" evidence="5">
    <location>
        <begin position="70"/>
        <end position="89"/>
    </location>
</feature>
<dbReference type="InterPro" id="IPR037185">
    <property type="entry name" value="EmrE-like"/>
</dbReference>
<name>B8BRI6_THAPS</name>